<dbReference type="InterPro" id="IPR036514">
    <property type="entry name" value="SGNH_hydro_sf"/>
</dbReference>
<evidence type="ECO:0000313" key="1">
    <source>
        <dbReference type="EMBL" id="MDI9862212.1"/>
    </source>
</evidence>
<dbReference type="Gene3D" id="3.40.50.1110">
    <property type="entry name" value="SGNH hydrolase"/>
    <property type="match status" value="1"/>
</dbReference>
<dbReference type="EMBL" id="JASHIF010000026">
    <property type="protein sequence ID" value="MDI9862212.1"/>
    <property type="molecule type" value="Genomic_DNA"/>
</dbReference>
<evidence type="ECO:0000313" key="2">
    <source>
        <dbReference type="Proteomes" id="UP001236507"/>
    </source>
</evidence>
<accession>A0ABT6YFK8</accession>
<comment type="caution">
    <text evidence="1">The sequence shown here is derived from an EMBL/GenBank/DDBJ whole genome shotgun (WGS) entry which is preliminary data.</text>
</comment>
<proteinExistence type="predicted"/>
<protein>
    <recommendedName>
        <fullName evidence="3">SGNH/GDSL hydrolase family protein</fullName>
    </recommendedName>
</protein>
<keyword evidence="2" id="KW-1185">Reference proteome</keyword>
<gene>
    <name evidence="1" type="ORF">QM524_23515</name>
</gene>
<sequence>MKVLMLGGCHTYAYGSENISKGYYQQFLRFLNLNGYEIEEISYAPISVRGVNRLFNQKNIIPNDYDLIILQLGNYEFDSSISNFHKLFTSEKKKNSIEGGEFNQPLNEQLITKRRSWIKNEKIDTPTKSLLKRKFSSLLSVSARIFRFFSELPKIRIEKQYIEDLFDALQIVSDKVIFIGVFPSTYGLRQYIRSVGNSYIKNKCENVGISYLELIDINDPSIWIHDGAHFNEGGHEIILDRLLRLCGEKFQLKKLNM</sequence>
<dbReference type="SUPFAM" id="SSF52266">
    <property type="entry name" value="SGNH hydrolase"/>
    <property type="match status" value="1"/>
</dbReference>
<dbReference type="Proteomes" id="UP001236507">
    <property type="component" value="Unassembled WGS sequence"/>
</dbReference>
<name>A0ABT6YFK8_9BACT</name>
<evidence type="ECO:0008006" key="3">
    <source>
        <dbReference type="Google" id="ProtNLM"/>
    </source>
</evidence>
<reference evidence="1 2" key="1">
    <citation type="submission" date="2023-05" db="EMBL/GenBank/DDBJ databases">
        <title>Novel species of genus Flectobacillus isolated from stream in China.</title>
        <authorList>
            <person name="Lu H."/>
        </authorList>
    </citation>
    <scope>NUCLEOTIDE SEQUENCE [LARGE SCALE GENOMIC DNA]</scope>
    <source>
        <strain evidence="1 2">KCTC 42575</strain>
    </source>
</reference>
<organism evidence="1 2">
    <name type="scientific">Flectobacillus roseus</name>
    <dbReference type="NCBI Taxonomy" id="502259"/>
    <lineage>
        <taxon>Bacteria</taxon>
        <taxon>Pseudomonadati</taxon>
        <taxon>Bacteroidota</taxon>
        <taxon>Cytophagia</taxon>
        <taxon>Cytophagales</taxon>
        <taxon>Flectobacillaceae</taxon>
        <taxon>Flectobacillus</taxon>
    </lineage>
</organism>
<dbReference type="RefSeq" id="WP_283346485.1">
    <property type="nucleotide sequence ID" value="NZ_JASHIF010000026.1"/>
</dbReference>